<gene>
    <name evidence="1" type="ORF">E4665_03395</name>
</gene>
<dbReference type="RefSeq" id="WP_135347413.1">
    <property type="nucleotide sequence ID" value="NZ_SRJD01000003.1"/>
</dbReference>
<name>A0A4Z0GQK5_9BACL</name>
<evidence type="ECO:0008006" key="3">
    <source>
        <dbReference type="Google" id="ProtNLM"/>
    </source>
</evidence>
<evidence type="ECO:0000313" key="2">
    <source>
        <dbReference type="Proteomes" id="UP000298347"/>
    </source>
</evidence>
<dbReference type="OrthoDB" id="9795206at2"/>
<protein>
    <recommendedName>
        <fullName evidence="3">N-acetyltransferase</fullName>
    </recommendedName>
</protein>
<organism evidence="1 2">
    <name type="scientific">Sporolactobacillus shoreae</name>
    <dbReference type="NCBI Taxonomy" id="1465501"/>
    <lineage>
        <taxon>Bacteria</taxon>
        <taxon>Bacillati</taxon>
        <taxon>Bacillota</taxon>
        <taxon>Bacilli</taxon>
        <taxon>Bacillales</taxon>
        <taxon>Sporolactobacillaceae</taxon>
        <taxon>Sporolactobacillus</taxon>
    </lineage>
</organism>
<comment type="caution">
    <text evidence="1">The sequence shown here is derived from an EMBL/GenBank/DDBJ whole genome shotgun (WGS) entry which is preliminary data.</text>
</comment>
<dbReference type="AlphaFoldDB" id="A0A4Z0GQK5"/>
<accession>A0A4Z0GQK5</accession>
<evidence type="ECO:0000313" key="1">
    <source>
        <dbReference type="EMBL" id="TGA99389.1"/>
    </source>
</evidence>
<dbReference type="Proteomes" id="UP000298347">
    <property type="component" value="Unassembled WGS sequence"/>
</dbReference>
<reference evidence="1 2" key="1">
    <citation type="journal article" date="2015" name="Int. J. Syst. Evol. Microbiol.">
        <title>Sporolactobacillus shoreae sp. nov. and Sporolactobacillus spathodeae sp. nov., two spore-forming lactic acid bacteria isolated from tree barks in Thailand.</title>
        <authorList>
            <person name="Thamacharoensuk T."/>
            <person name="Kitahara M."/>
            <person name="Ohkuma M."/>
            <person name="Thongchul N."/>
            <person name="Tanasupawat S."/>
        </authorList>
    </citation>
    <scope>NUCLEOTIDE SEQUENCE [LARGE SCALE GENOMIC DNA]</scope>
    <source>
        <strain evidence="1 2">BK92</strain>
    </source>
</reference>
<keyword evidence="2" id="KW-1185">Reference proteome</keyword>
<sequence>MTRWSEDSEYLRNVDTDIALPKSKSQLESEEANESGTMEFRLRTLEKDELIGFVALFSIEWNNRAGF</sequence>
<proteinExistence type="predicted"/>
<dbReference type="EMBL" id="SRJD01000003">
    <property type="protein sequence ID" value="TGA99389.1"/>
    <property type="molecule type" value="Genomic_DNA"/>
</dbReference>